<organism evidence="1 2">
    <name type="scientific">Aliikangiella maris</name>
    <dbReference type="NCBI Taxonomy" id="3162458"/>
    <lineage>
        <taxon>Bacteria</taxon>
        <taxon>Pseudomonadati</taxon>
        <taxon>Pseudomonadota</taxon>
        <taxon>Gammaproteobacteria</taxon>
        <taxon>Oceanospirillales</taxon>
        <taxon>Pleioneaceae</taxon>
        <taxon>Aliikangiella</taxon>
    </lineage>
</organism>
<protein>
    <submittedName>
        <fullName evidence="1">Uncharacterized protein</fullName>
    </submittedName>
</protein>
<evidence type="ECO:0000313" key="2">
    <source>
        <dbReference type="Proteomes" id="UP001548189"/>
    </source>
</evidence>
<accession>A0ABV2BPW6</accession>
<gene>
    <name evidence="1" type="ORF">ABVT43_02390</name>
</gene>
<name>A0ABV2BPW6_9GAMM</name>
<comment type="caution">
    <text evidence="1">The sequence shown here is derived from an EMBL/GenBank/DDBJ whole genome shotgun (WGS) entry which is preliminary data.</text>
</comment>
<sequence length="146" mass="16290">MNNEISAEFEVVLKRMKDKLDIKSDRALSRAMGMTDSGVATARSTKSLPIIPIVRTCIAQDLSLDEIFLGKDPSESSVQVAIVVSQVNDIVIRILDRVFTNHSLPPEQHFEAYKRLHQTLTKAAFENNFSESIVTTIAEAAVVMWK</sequence>
<reference evidence="1 2" key="1">
    <citation type="submission" date="2024-06" db="EMBL/GenBank/DDBJ databases">
        <authorList>
            <person name="Li F."/>
        </authorList>
    </citation>
    <scope>NUCLEOTIDE SEQUENCE [LARGE SCALE GENOMIC DNA]</scope>
    <source>
        <strain evidence="1 2">GXAS 311</strain>
    </source>
</reference>
<proteinExistence type="predicted"/>
<keyword evidence="2" id="KW-1185">Reference proteome</keyword>
<dbReference type="Proteomes" id="UP001548189">
    <property type="component" value="Unassembled WGS sequence"/>
</dbReference>
<dbReference type="InterPro" id="IPR010982">
    <property type="entry name" value="Lambda_DNA-bd_dom_sf"/>
</dbReference>
<dbReference type="EMBL" id="JBEVCJ010000002">
    <property type="protein sequence ID" value="MET1253966.1"/>
    <property type="molecule type" value="Genomic_DNA"/>
</dbReference>
<evidence type="ECO:0000313" key="1">
    <source>
        <dbReference type="EMBL" id="MET1253966.1"/>
    </source>
</evidence>
<dbReference type="Gene3D" id="1.10.260.40">
    <property type="entry name" value="lambda repressor-like DNA-binding domains"/>
    <property type="match status" value="1"/>
</dbReference>